<evidence type="ECO:0000256" key="13">
    <source>
        <dbReference type="ARBA" id="ARBA00023242"/>
    </source>
</evidence>
<feature type="domain" description="Btz" evidence="15">
    <location>
        <begin position="96"/>
        <end position="169"/>
    </location>
</feature>
<sequence length="192" mass="22357">MLRYPNVIIRKHRKVRERSRSSSSSSRSSHSMRAPPATEEFPHDSEEKEESSARLGNKDFQGSSDRGRARGTFQYRARGTRPWGRGAFPGNNNNNNNDFQKRNNREEEWDPEYTPKSKKYYLHDDREGENEEKWVNRGRGRASFPRGRGRFLFRKPGTSPKWSHDKFSGEEGEIEEDESGAEKDEKGSLQMD</sequence>
<keyword evidence="7" id="KW-0507">mRNA processing</keyword>
<name>A0A2G9RY26_AQUCT</name>
<keyword evidence="9" id="KW-0810">Translation regulation</keyword>
<evidence type="ECO:0000256" key="14">
    <source>
        <dbReference type="SAM" id="MobiDB-lite"/>
    </source>
</evidence>
<keyword evidence="12" id="KW-0508">mRNA splicing</keyword>
<dbReference type="GO" id="GO:0008380">
    <property type="term" value="P:RNA splicing"/>
    <property type="evidence" value="ECO:0007669"/>
    <property type="project" value="UniProtKB-KW"/>
</dbReference>
<keyword evidence="5" id="KW-0813">Transport</keyword>
<dbReference type="PANTHER" id="PTHR15268">
    <property type="entry name" value="THRAP3/BCLAF1"/>
    <property type="match status" value="1"/>
</dbReference>
<dbReference type="GO" id="GO:0003677">
    <property type="term" value="F:DNA binding"/>
    <property type="evidence" value="ECO:0007669"/>
    <property type="project" value="TreeGrafter"/>
</dbReference>
<evidence type="ECO:0000256" key="4">
    <source>
        <dbReference type="ARBA" id="ARBA00009548"/>
    </source>
</evidence>
<keyword evidence="17" id="KW-1185">Reference proteome</keyword>
<evidence type="ECO:0000256" key="5">
    <source>
        <dbReference type="ARBA" id="ARBA00022448"/>
    </source>
</evidence>
<evidence type="ECO:0000313" key="16">
    <source>
        <dbReference type="EMBL" id="PIO32734.1"/>
    </source>
</evidence>
<dbReference type="InterPro" id="IPR018545">
    <property type="entry name" value="Btz_dom"/>
</dbReference>
<dbReference type="GO" id="GO:0035145">
    <property type="term" value="C:exon-exon junction complex"/>
    <property type="evidence" value="ECO:0007669"/>
    <property type="project" value="InterPro"/>
</dbReference>
<evidence type="ECO:0000256" key="2">
    <source>
        <dbReference type="ARBA" id="ARBA00004496"/>
    </source>
</evidence>
<feature type="compositionally biased region" description="Basic and acidic residues" evidence="14">
    <location>
        <begin position="121"/>
        <end position="135"/>
    </location>
</feature>
<comment type="similarity">
    <text evidence="4">Belongs to the CASC3 family.</text>
</comment>
<evidence type="ECO:0000256" key="7">
    <source>
        <dbReference type="ARBA" id="ARBA00022664"/>
    </source>
</evidence>
<keyword evidence="11" id="KW-0866">Nonsense-mediated mRNA decay</keyword>
<dbReference type="Proteomes" id="UP000228934">
    <property type="component" value="Unassembled WGS sequence"/>
</dbReference>
<dbReference type="GO" id="GO:0051028">
    <property type="term" value="P:mRNA transport"/>
    <property type="evidence" value="ECO:0007669"/>
    <property type="project" value="UniProtKB-KW"/>
</dbReference>
<dbReference type="GO" id="GO:0000184">
    <property type="term" value="P:nuclear-transcribed mRNA catabolic process, nonsense-mediated decay"/>
    <property type="evidence" value="ECO:0007669"/>
    <property type="project" value="UniProtKB-KW"/>
</dbReference>
<evidence type="ECO:0000256" key="10">
    <source>
        <dbReference type="ARBA" id="ARBA00022884"/>
    </source>
</evidence>
<feature type="compositionally biased region" description="Basic and acidic residues" evidence="14">
    <location>
        <begin position="180"/>
        <end position="192"/>
    </location>
</feature>
<dbReference type="GO" id="GO:0006417">
    <property type="term" value="P:regulation of translation"/>
    <property type="evidence" value="ECO:0007669"/>
    <property type="project" value="UniProtKB-KW"/>
</dbReference>
<keyword evidence="13" id="KW-0539">Nucleus</keyword>
<gene>
    <name evidence="16" type="ORF">AB205_0043750</name>
</gene>
<feature type="compositionally biased region" description="Acidic residues" evidence="14">
    <location>
        <begin position="170"/>
        <end position="179"/>
    </location>
</feature>
<evidence type="ECO:0000256" key="8">
    <source>
        <dbReference type="ARBA" id="ARBA00022816"/>
    </source>
</evidence>
<dbReference type="GO" id="GO:0045944">
    <property type="term" value="P:positive regulation of transcription by RNA polymerase II"/>
    <property type="evidence" value="ECO:0007669"/>
    <property type="project" value="TreeGrafter"/>
</dbReference>
<evidence type="ECO:0000256" key="3">
    <source>
        <dbReference type="ARBA" id="ARBA00006481"/>
    </source>
</evidence>
<evidence type="ECO:0000256" key="9">
    <source>
        <dbReference type="ARBA" id="ARBA00022845"/>
    </source>
</evidence>
<proteinExistence type="inferred from homology"/>
<dbReference type="GO" id="GO:0006397">
    <property type="term" value="P:mRNA processing"/>
    <property type="evidence" value="ECO:0007669"/>
    <property type="project" value="UniProtKB-KW"/>
</dbReference>
<dbReference type="OrthoDB" id="9948513at2759"/>
<evidence type="ECO:0000259" key="15">
    <source>
        <dbReference type="Pfam" id="PF09405"/>
    </source>
</evidence>
<evidence type="ECO:0000256" key="1">
    <source>
        <dbReference type="ARBA" id="ARBA00004123"/>
    </source>
</evidence>
<dbReference type="InterPro" id="IPR029199">
    <property type="entry name" value="THRAP3_BCLAF1"/>
</dbReference>
<dbReference type="Pfam" id="PF09405">
    <property type="entry name" value="Btz"/>
    <property type="match status" value="1"/>
</dbReference>
<dbReference type="GO" id="GO:0005737">
    <property type="term" value="C:cytoplasm"/>
    <property type="evidence" value="ECO:0007669"/>
    <property type="project" value="UniProtKB-SubCell"/>
</dbReference>
<comment type="similarity">
    <text evidence="3">Belongs to the BCLAF1/THRAP3 family.</text>
</comment>
<feature type="compositionally biased region" description="Low complexity" evidence="14">
    <location>
        <begin position="21"/>
        <end position="33"/>
    </location>
</feature>
<dbReference type="AlphaFoldDB" id="A0A2G9RY26"/>
<evidence type="ECO:0000256" key="11">
    <source>
        <dbReference type="ARBA" id="ARBA00023161"/>
    </source>
</evidence>
<keyword evidence="8" id="KW-0509">mRNA transport</keyword>
<feature type="region of interest" description="Disordered" evidence="14">
    <location>
        <begin position="1"/>
        <end position="192"/>
    </location>
</feature>
<accession>A0A2G9RY26</accession>
<evidence type="ECO:0000313" key="17">
    <source>
        <dbReference type="Proteomes" id="UP000228934"/>
    </source>
</evidence>
<organism evidence="16 17">
    <name type="scientific">Aquarana catesbeiana</name>
    <name type="common">American bullfrog</name>
    <name type="synonym">Rana catesbeiana</name>
    <dbReference type="NCBI Taxonomy" id="8400"/>
    <lineage>
        <taxon>Eukaryota</taxon>
        <taxon>Metazoa</taxon>
        <taxon>Chordata</taxon>
        <taxon>Craniata</taxon>
        <taxon>Vertebrata</taxon>
        <taxon>Euteleostomi</taxon>
        <taxon>Amphibia</taxon>
        <taxon>Batrachia</taxon>
        <taxon>Anura</taxon>
        <taxon>Neobatrachia</taxon>
        <taxon>Ranoidea</taxon>
        <taxon>Ranidae</taxon>
        <taxon>Aquarana</taxon>
    </lineage>
</organism>
<feature type="compositionally biased region" description="Basic and acidic residues" evidence="14">
    <location>
        <begin position="40"/>
        <end position="52"/>
    </location>
</feature>
<keyword evidence="6" id="KW-0963">Cytoplasm</keyword>
<dbReference type="EMBL" id="KV928730">
    <property type="protein sequence ID" value="PIO32734.1"/>
    <property type="molecule type" value="Genomic_DNA"/>
</dbReference>
<evidence type="ECO:0000256" key="6">
    <source>
        <dbReference type="ARBA" id="ARBA00022490"/>
    </source>
</evidence>
<dbReference type="GO" id="GO:0003729">
    <property type="term" value="F:mRNA binding"/>
    <property type="evidence" value="ECO:0007669"/>
    <property type="project" value="InterPro"/>
</dbReference>
<dbReference type="GO" id="GO:0016592">
    <property type="term" value="C:mediator complex"/>
    <property type="evidence" value="ECO:0007669"/>
    <property type="project" value="TreeGrafter"/>
</dbReference>
<keyword evidence="10" id="KW-0694">RNA-binding</keyword>
<evidence type="ECO:0000256" key="12">
    <source>
        <dbReference type="ARBA" id="ARBA00023187"/>
    </source>
</evidence>
<reference evidence="17" key="1">
    <citation type="journal article" date="2017" name="Nat. Commun.">
        <title>The North American bullfrog draft genome provides insight into hormonal regulation of long noncoding RNA.</title>
        <authorList>
            <person name="Hammond S.A."/>
            <person name="Warren R.L."/>
            <person name="Vandervalk B.P."/>
            <person name="Kucuk E."/>
            <person name="Khan H."/>
            <person name="Gibb E.A."/>
            <person name="Pandoh P."/>
            <person name="Kirk H."/>
            <person name="Zhao Y."/>
            <person name="Jones M."/>
            <person name="Mungall A.J."/>
            <person name="Coope R."/>
            <person name="Pleasance S."/>
            <person name="Moore R.A."/>
            <person name="Holt R.A."/>
            <person name="Round J.M."/>
            <person name="Ohora S."/>
            <person name="Walle B.V."/>
            <person name="Veldhoen N."/>
            <person name="Helbing C.C."/>
            <person name="Birol I."/>
        </authorList>
    </citation>
    <scope>NUCLEOTIDE SEQUENCE [LARGE SCALE GENOMIC DNA]</scope>
</reference>
<dbReference type="GO" id="GO:0003712">
    <property type="term" value="F:transcription coregulator activity"/>
    <property type="evidence" value="ECO:0007669"/>
    <property type="project" value="TreeGrafter"/>
</dbReference>
<dbReference type="PANTHER" id="PTHR15268:SF19">
    <property type="entry name" value="THYROID HORMONE RECEPTOR-ASSOCIATED PROTEIN 3"/>
    <property type="match status" value="1"/>
</dbReference>
<protein>
    <recommendedName>
        <fullName evidence="15">Btz domain-containing protein</fullName>
    </recommendedName>
</protein>
<comment type="subcellular location">
    <subcellularLocation>
        <location evidence="2">Cytoplasm</location>
    </subcellularLocation>
    <subcellularLocation>
        <location evidence="1">Nucleus</location>
    </subcellularLocation>
</comment>